<dbReference type="EMBL" id="AWUE01014301">
    <property type="protein sequence ID" value="OMP04118.1"/>
    <property type="molecule type" value="Genomic_DNA"/>
</dbReference>
<comment type="caution">
    <text evidence="1">The sequence shown here is derived from an EMBL/GenBank/DDBJ whole genome shotgun (WGS) entry which is preliminary data.</text>
</comment>
<gene>
    <name evidence="1" type="ORF">COLO4_09929</name>
</gene>
<keyword evidence="2" id="KW-1185">Reference proteome</keyword>
<organism evidence="1 2">
    <name type="scientific">Corchorus olitorius</name>
    <dbReference type="NCBI Taxonomy" id="93759"/>
    <lineage>
        <taxon>Eukaryota</taxon>
        <taxon>Viridiplantae</taxon>
        <taxon>Streptophyta</taxon>
        <taxon>Embryophyta</taxon>
        <taxon>Tracheophyta</taxon>
        <taxon>Spermatophyta</taxon>
        <taxon>Magnoliopsida</taxon>
        <taxon>eudicotyledons</taxon>
        <taxon>Gunneridae</taxon>
        <taxon>Pentapetalae</taxon>
        <taxon>rosids</taxon>
        <taxon>malvids</taxon>
        <taxon>Malvales</taxon>
        <taxon>Malvaceae</taxon>
        <taxon>Grewioideae</taxon>
        <taxon>Apeibeae</taxon>
        <taxon>Corchorus</taxon>
    </lineage>
</organism>
<accession>A0A1R3KAT2</accession>
<dbReference type="AlphaFoldDB" id="A0A1R3KAT2"/>
<proteinExistence type="predicted"/>
<sequence>MSLQAWWDRGSPFYNQQTNSSNDIVSKATSPSDFCIVEQANGELVSVANFPLLPR</sequence>
<name>A0A1R3KAT2_9ROSI</name>
<protein>
    <submittedName>
        <fullName evidence="1">Uncharacterized protein</fullName>
    </submittedName>
</protein>
<evidence type="ECO:0000313" key="1">
    <source>
        <dbReference type="EMBL" id="OMP04118.1"/>
    </source>
</evidence>
<dbReference type="Proteomes" id="UP000187203">
    <property type="component" value="Unassembled WGS sequence"/>
</dbReference>
<evidence type="ECO:0000313" key="2">
    <source>
        <dbReference type="Proteomes" id="UP000187203"/>
    </source>
</evidence>
<reference evidence="2" key="1">
    <citation type="submission" date="2013-09" db="EMBL/GenBank/DDBJ databases">
        <title>Corchorus olitorius genome sequencing.</title>
        <authorList>
            <person name="Alam M."/>
            <person name="Haque M.S."/>
            <person name="Islam M.S."/>
            <person name="Emdad E.M."/>
            <person name="Islam M.M."/>
            <person name="Ahmed B."/>
            <person name="Halim A."/>
            <person name="Hossen Q.M.M."/>
            <person name="Hossain M.Z."/>
            <person name="Ahmed R."/>
            <person name="Khan M.M."/>
            <person name="Islam R."/>
            <person name="Rashid M.M."/>
            <person name="Khan S.A."/>
            <person name="Rahman M.S."/>
            <person name="Alam M."/>
            <person name="Yahiya A.S."/>
            <person name="Khan M.S."/>
            <person name="Azam M.S."/>
            <person name="Haque T."/>
            <person name="Lashkar M.Z.H."/>
            <person name="Akhand A.I."/>
            <person name="Morshed G."/>
            <person name="Roy S."/>
            <person name="Uddin K.S."/>
            <person name="Rabeya T."/>
            <person name="Hossain A.S."/>
            <person name="Chowdhury A."/>
            <person name="Snigdha A.R."/>
            <person name="Mortoza M.S."/>
            <person name="Matin S.A."/>
            <person name="Hoque S.M.E."/>
            <person name="Islam M.K."/>
            <person name="Roy D.K."/>
            <person name="Haider R."/>
            <person name="Moosa M.M."/>
            <person name="Elias S.M."/>
            <person name="Hasan A.M."/>
            <person name="Jahan S."/>
            <person name="Shafiuddin M."/>
            <person name="Mahmood N."/>
            <person name="Shommy N.S."/>
        </authorList>
    </citation>
    <scope>NUCLEOTIDE SEQUENCE [LARGE SCALE GENOMIC DNA]</scope>
    <source>
        <strain evidence="2">cv. O-4</strain>
    </source>
</reference>